<gene>
    <name evidence="1" type="ORF">BN3087_710014</name>
</gene>
<dbReference type="EMBL" id="FAXN01000075">
    <property type="protein sequence ID" value="CUV66284.1"/>
    <property type="molecule type" value="Genomic_DNA"/>
</dbReference>
<reference evidence="1" key="1">
    <citation type="submission" date="2015-11" db="EMBL/GenBank/DDBJ databases">
        <authorList>
            <person name="Zhang Y."/>
            <person name="Guo Z."/>
        </authorList>
    </citation>
    <scope>NUCLEOTIDE SEQUENCE</scope>
    <source>
        <strain evidence="1">BN30871</strain>
    </source>
</reference>
<organism evidence="1">
    <name type="scientific">Sulfurovum sp. enrichment culture clone C5</name>
    <dbReference type="NCBI Taxonomy" id="497650"/>
    <lineage>
        <taxon>Bacteria</taxon>
        <taxon>Pseudomonadati</taxon>
        <taxon>Campylobacterota</taxon>
        <taxon>Epsilonproteobacteria</taxon>
        <taxon>Campylobacterales</taxon>
        <taxon>Sulfurovaceae</taxon>
        <taxon>Sulfurovum</taxon>
        <taxon>environmental samples</taxon>
    </lineage>
</organism>
<proteinExistence type="predicted"/>
<sequence>MTIIKIEQHCPCCNKKIKISIVYTMSMFGINTELSCIGPCRNSPIINVCTFCNYVFIDCHQSIIKKKLLQGLVNSLWYSDLYNRHYKSQPFYLLFGLYKILGLSAGLQNEMLRYNYYGSNKIKDLELLCEQYEILLQSYDKLDGLYFFMQLMIGEYNRRTRQFEKAKDIFMKLKQTTKSDMDERELQLIHKRCDFQLKLLKQKNDKLEIYKF</sequence>
<evidence type="ECO:0000313" key="1">
    <source>
        <dbReference type="EMBL" id="CUV66284.1"/>
    </source>
</evidence>
<accession>A0A0S4XQQ4</accession>
<protein>
    <submittedName>
        <fullName evidence="1">Uncharacterized protein</fullName>
    </submittedName>
</protein>
<name>A0A0S4XQQ4_9BACT</name>
<dbReference type="AlphaFoldDB" id="A0A0S4XQQ4"/>